<accession>A0A2J6R529</accession>
<dbReference type="GO" id="GO:0000981">
    <property type="term" value="F:DNA-binding transcription factor activity, RNA polymerase II-specific"/>
    <property type="evidence" value="ECO:0007669"/>
    <property type="project" value="InterPro"/>
</dbReference>
<dbReference type="PRINTS" id="PR00755">
    <property type="entry name" value="AFLATOXINBRP"/>
</dbReference>
<dbReference type="PROSITE" id="PS50048">
    <property type="entry name" value="ZN2_CY6_FUNGAL_2"/>
    <property type="match status" value="1"/>
</dbReference>
<protein>
    <recommendedName>
        <fullName evidence="6">Zn(2)-C6 fungal-type domain-containing protein</fullName>
    </recommendedName>
</protein>
<keyword evidence="1" id="KW-0479">Metal-binding</keyword>
<keyword evidence="2" id="KW-0862">Zinc</keyword>
<dbReference type="PROSITE" id="PS00463">
    <property type="entry name" value="ZN2_CY6_FUNGAL_1"/>
    <property type="match status" value="1"/>
</dbReference>
<keyword evidence="5" id="KW-0539">Nucleus</keyword>
<dbReference type="InterPro" id="IPR036864">
    <property type="entry name" value="Zn2-C6_fun-type_DNA-bd_sf"/>
</dbReference>
<dbReference type="Pfam" id="PF00172">
    <property type="entry name" value="Zn_clus"/>
    <property type="match status" value="1"/>
</dbReference>
<dbReference type="InterPro" id="IPR001138">
    <property type="entry name" value="Zn2Cys6_DnaBD"/>
</dbReference>
<dbReference type="SUPFAM" id="SSF57701">
    <property type="entry name" value="Zn2/Cys6 DNA-binding domain"/>
    <property type="match status" value="1"/>
</dbReference>
<dbReference type="GO" id="GO:0008270">
    <property type="term" value="F:zinc ion binding"/>
    <property type="evidence" value="ECO:0007669"/>
    <property type="project" value="InterPro"/>
</dbReference>
<dbReference type="EMBL" id="KZ613955">
    <property type="protein sequence ID" value="PMD33624.1"/>
    <property type="molecule type" value="Genomic_DNA"/>
</dbReference>
<proteinExistence type="predicted"/>
<evidence type="ECO:0000256" key="3">
    <source>
        <dbReference type="ARBA" id="ARBA00023015"/>
    </source>
</evidence>
<evidence type="ECO:0000256" key="5">
    <source>
        <dbReference type="ARBA" id="ARBA00023242"/>
    </source>
</evidence>
<dbReference type="AlphaFoldDB" id="A0A2J6R529"/>
<dbReference type="Gene3D" id="4.10.240.10">
    <property type="entry name" value="Zn(2)-C6 fungal-type DNA-binding domain"/>
    <property type="match status" value="1"/>
</dbReference>
<keyword evidence="8" id="KW-1185">Reference proteome</keyword>
<dbReference type="STRING" id="1149755.A0A2J6R529"/>
<evidence type="ECO:0000256" key="4">
    <source>
        <dbReference type="ARBA" id="ARBA00023163"/>
    </source>
</evidence>
<keyword evidence="4" id="KW-0804">Transcription</keyword>
<reference evidence="7 8" key="1">
    <citation type="submission" date="2016-04" db="EMBL/GenBank/DDBJ databases">
        <title>A degradative enzymes factory behind the ericoid mycorrhizal symbiosis.</title>
        <authorList>
            <consortium name="DOE Joint Genome Institute"/>
            <person name="Martino E."/>
            <person name="Morin E."/>
            <person name="Grelet G."/>
            <person name="Kuo A."/>
            <person name="Kohler A."/>
            <person name="Daghino S."/>
            <person name="Barry K."/>
            <person name="Choi C."/>
            <person name="Cichocki N."/>
            <person name="Clum A."/>
            <person name="Copeland A."/>
            <person name="Hainaut M."/>
            <person name="Haridas S."/>
            <person name="Labutti K."/>
            <person name="Lindquist E."/>
            <person name="Lipzen A."/>
            <person name="Khouja H.-R."/>
            <person name="Murat C."/>
            <person name="Ohm R."/>
            <person name="Olson A."/>
            <person name="Spatafora J."/>
            <person name="Veneault-Fourrey C."/>
            <person name="Henrissat B."/>
            <person name="Grigoriev I."/>
            <person name="Martin F."/>
            <person name="Perotto S."/>
        </authorList>
    </citation>
    <scope>NUCLEOTIDE SEQUENCE [LARGE SCALE GENOMIC DNA]</scope>
    <source>
        <strain evidence="7 8">F</strain>
    </source>
</reference>
<dbReference type="PANTHER" id="PTHR47660:SF3">
    <property type="entry name" value="FINGER DOMAIN PROTEIN, PUTATIVE (AFU_ORTHOLOGUE AFUA_4G03310)-RELATED"/>
    <property type="match status" value="1"/>
</dbReference>
<sequence>MPSHPPDSRIPHALASETDDQTTFPCSICSKQFMNRLSRNRHVLYCRQRQLKQHHSRKKSCTLCRRAKTRCSETVPQCARCKVKGLVCKYDGERRIDFDVQLLELGEKESNIDGVVDVTALGAEPTLLAGHMWQSTSLDMNHEEPFQVDLQPNNLTLSHDSVLDSLQNIPTNFNWDFPIPQYGSLNYGLETSQLDQIAQDMWNSTSQSITSSYTGRGQVAGHLPTELSILPHPQGRVQDFSDSNMVVADMSLLSARAARIEPVSSTARKIGLFRRREPSFGSQLTSYYLLQTLRSYPKKMVSGTLPPFIHDYGDLVIGSNEKADSLLPEPLAICKSIMCMYFSKTSASASFVWRTIEMELNRLETEHPAFDETNLMSALQALTIYILVATLEEDNLSPSIDAKMLHVMMVVAGKIEDPNYAYSIAQYGDWHEWILQESRDRTFTLLFIINKLFDINPTHDPNICNALLAMPVPAHKSLWEASKYSEWKKAHSGFLQKREGRPSLTYRDMVELHQKSQTSQNETLGDLDDWFLNLDGFGTFVLMTAASI</sequence>
<evidence type="ECO:0000256" key="1">
    <source>
        <dbReference type="ARBA" id="ARBA00022723"/>
    </source>
</evidence>
<dbReference type="SMART" id="SM00066">
    <property type="entry name" value="GAL4"/>
    <property type="match status" value="1"/>
</dbReference>
<dbReference type="Proteomes" id="UP000235786">
    <property type="component" value="Unassembled WGS sequence"/>
</dbReference>
<evidence type="ECO:0000313" key="7">
    <source>
        <dbReference type="EMBL" id="PMD33624.1"/>
    </source>
</evidence>
<feature type="domain" description="Zn(2)-C6 fungal-type" evidence="6">
    <location>
        <begin position="60"/>
        <end position="90"/>
    </location>
</feature>
<dbReference type="PANTHER" id="PTHR47660">
    <property type="entry name" value="TRANSCRIPTION FACTOR WITH C2H2 AND ZN(2)-CYS(6) DNA BINDING DOMAIN (EUROFUNG)-RELATED-RELATED"/>
    <property type="match status" value="1"/>
</dbReference>
<gene>
    <name evidence="7" type="ORF">L207DRAFT_571119</name>
</gene>
<dbReference type="OrthoDB" id="5423818at2759"/>
<keyword evidence="3" id="KW-0805">Transcription regulation</keyword>
<evidence type="ECO:0000313" key="8">
    <source>
        <dbReference type="Proteomes" id="UP000235786"/>
    </source>
</evidence>
<evidence type="ECO:0000256" key="2">
    <source>
        <dbReference type="ARBA" id="ARBA00022833"/>
    </source>
</evidence>
<name>A0A2J6R529_HYAVF</name>
<evidence type="ECO:0000259" key="6">
    <source>
        <dbReference type="PROSITE" id="PS50048"/>
    </source>
</evidence>
<organism evidence="7 8">
    <name type="scientific">Hyaloscypha variabilis (strain UAMH 11265 / GT02V1 / F)</name>
    <name type="common">Meliniomyces variabilis</name>
    <dbReference type="NCBI Taxonomy" id="1149755"/>
    <lineage>
        <taxon>Eukaryota</taxon>
        <taxon>Fungi</taxon>
        <taxon>Dikarya</taxon>
        <taxon>Ascomycota</taxon>
        <taxon>Pezizomycotina</taxon>
        <taxon>Leotiomycetes</taxon>
        <taxon>Helotiales</taxon>
        <taxon>Hyaloscyphaceae</taxon>
        <taxon>Hyaloscypha</taxon>
        <taxon>Hyaloscypha variabilis</taxon>
    </lineage>
</organism>
<dbReference type="CDD" id="cd00067">
    <property type="entry name" value="GAL4"/>
    <property type="match status" value="1"/>
</dbReference>